<keyword evidence="1" id="KW-0547">Nucleotide-binding</keyword>
<dbReference type="FunFam" id="3.40.50.300:FF:000006">
    <property type="entry name" value="DNA-binding transcriptional regulator NtrC"/>
    <property type="match status" value="1"/>
</dbReference>
<evidence type="ECO:0000256" key="9">
    <source>
        <dbReference type="ARBA" id="ARBA00029500"/>
    </source>
</evidence>
<evidence type="ECO:0000313" key="12">
    <source>
        <dbReference type="EMBL" id="TDQ84111.1"/>
    </source>
</evidence>
<reference evidence="12 13" key="1">
    <citation type="submission" date="2019-03" db="EMBL/GenBank/DDBJ databases">
        <title>Genomic Encyclopedia of Type Strains, Phase III (KMG-III): the genomes of soil and plant-associated and newly described type strains.</title>
        <authorList>
            <person name="Whitman W."/>
        </authorList>
    </citation>
    <scope>NUCLEOTIDE SEQUENCE [LARGE SCALE GENOMIC DNA]</scope>
    <source>
        <strain evidence="12 13">CGMCC 1.7660</strain>
    </source>
</reference>
<dbReference type="PROSITE" id="PS00688">
    <property type="entry name" value="SIGMA54_INTERACT_3"/>
    <property type="match status" value="1"/>
</dbReference>
<dbReference type="Gene3D" id="3.40.50.300">
    <property type="entry name" value="P-loop containing nucleotide triphosphate hydrolases"/>
    <property type="match status" value="1"/>
</dbReference>
<dbReference type="InterPro" id="IPR025943">
    <property type="entry name" value="Sigma_54_int_dom_ATP-bd_2"/>
</dbReference>
<dbReference type="Proteomes" id="UP000295783">
    <property type="component" value="Unassembled WGS sequence"/>
</dbReference>
<dbReference type="GO" id="GO:0006355">
    <property type="term" value="P:regulation of DNA-templated transcription"/>
    <property type="evidence" value="ECO:0007669"/>
    <property type="project" value="InterPro"/>
</dbReference>
<evidence type="ECO:0000259" key="10">
    <source>
        <dbReference type="PROSITE" id="PS50045"/>
    </source>
</evidence>
<dbReference type="PROSITE" id="PS50112">
    <property type="entry name" value="PAS"/>
    <property type="match status" value="1"/>
</dbReference>
<dbReference type="InterPro" id="IPR002078">
    <property type="entry name" value="Sigma_54_int"/>
</dbReference>
<dbReference type="CDD" id="cd00009">
    <property type="entry name" value="AAA"/>
    <property type="match status" value="1"/>
</dbReference>
<dbReference type="InterPro" id="IPR025662">
    <property type="entry name" value="Sigma_54_int_dom_ATP-bd_1"/>
</dbReference>
<dbReference type="InterPro" id="IPR025944">
    <property type="entry name" value="Sigma_54_int_dom_CS"/>
</dbReference>
<dbReference type="Pfam" id="PF25601">
    <property type="entry name" value="AAA_lid_14"/>
    <property type="match status" value="1"/>
</dbReference>
<dbReference type="InterPro" id="IPR013767">
    <property type="entry name" value="PAS_fold"/>
</dbReference>
<dbReference type="SUPFAM" id="SSF46689">
    <property type="entry name" value="Homeodomain-like"/>
    <property type="match status" value="1"/>
</dbReference>
<dbReference type="OrthoDB" id="9805953at2"/>
<accession>A0A4V3DF61</accession>
<dbReference type="Gene3D" id="1.10.10.60">
    <property type="entry name" value="Homeodomain-like"/>
    <property type="match status" value="1"/>
</dbReference>
<evidence type="ECO:0000256" key="2">
    <source>
        <dbReference type="ARBA" id="ARBA00022797"/>
    </source>
</evidence>
<dbReference type="Gene3D" id="1.10.8.60">
    <property type="match status" value="1"/>
</dbReference>
<gene>
    <name evidence="12" type="ORF">A8950_0658</name>
</gene>
<dbReference type="GO" id="GO:0003677">
    <property type="term" value="F:DNA binding"/>
    <property type="evidence" value="ECO:0007669"/>
    <property type="project" value="UniProtKB-KW"/>
</dbReference>
<dbReference type="RefSeq" id="WP_133612167.1">
    <property type="nucleotide sequence ID" value="NZ_SNYW01000006.1"/>
</dbReference>
<evidence type="ECO:0000313" key="13">
    <source>
        <dbReference type="Proteomes" id="UP000295783"/>
    </source>
</evidence>
<feature type="domain" description="PAS" evidence="11">
    <location>
        <begin position="14"/>
        <end position="55"/>
    </location>
</feature>
<comment type="caution">
    <text evidence="12">The sequence shown here is derived from an EMBL/GenBank/DDBJ whole genome shotgun (WGS) entry which is preliminary data.</text>
</comment>
<sequence>MSRTPLHGASDVAVFDALADGIILLDAELNLRFLNASAAEMLGVVREAALGLSFVQLTARSTADLAELLELVEGGRKAEAIVRAGDGRVLMTSLRQVEAIGKATAGMLLQMRDIAVLDHERDRAGAKESRRAFRFLSQQKLRPDLSHQRRLSSQLDRLLTLGERSMAQNARVLLTGESGVGKTEIARHLHVSASGANAPFIHVNCGSIPDSLFESEMFGYERGSFTGALQTGRKGLIESADGGTLFLDEVGEIPLPMQAKLLKFLESSTIQRIGGSAEHAVKVRVISATNRDLETMVKKGEFRRDLFYRLAVVPLTVRPLRQTPELFDDLVDYLVAVVNQRRLAPMTLTRECRDRLRGYHFPGNIRELHNIIQQLSVLADKVAEVKHLPETVMAAGMAVNAGPIATDAPRADLKEIVRAYERQVIARAIAQHGSKRKAAEALGVDIGTIVRKTQMEQ</sequence>
<evidence type="ECO:0000256" key="6">
    <source>
        <dbReference type="ARBA" id="ARBA00023125"/>
    </source>
</evidence>
<evidence type="ECO:0000256" key="8">
    <source>
        <dbReference type="ARBA" id="ARBA00023163"/>
    </source>
</evidence>
<dbReference type="SMART" id="SM00091">
    <property type="entry name" value="PAS"/>
    <property type="match status" value="1"/>
</dbReference>
<evidence type="ECO:0000256" key="4">
    <source>
        <dbReference type="ARBA" id="ARBA00023012"/>
    </source>
</evidence>
<dbReference type="AlphaFoldDB" id="A0A4V3DF61"/>
<dbReference type="PROSITE" id="PS00675">
    <property type="entry name" value="SIGMA54_INTERACT_1"/>
    <property type="match status" value="1"/>
</dbReference>
<dbReference type="CDD" id="cd00130">
    <property type="entry name" value="PAS"/>
    <property type="match status" value="1"/>
</dbReference>
<dbReference type="GO" id="GO:0005524">
    <property type="term" value="F:ATP binding"/>
    <property type="evidence" value="ECO:0007669"/>
    <property type="project" value="UniProtKB-KW"/>
</dbReference>
<dbReference type="GO" id="GO:0000160">
    <property type="term" value="P:phosphorelay signal transduction system"/>
    <property type="evidence" value="ECO:0007669"/>
    <property type="project" value="UniProtKB-KW"/>
</dbReference>
<keyword evidence="8" id="KW-0804">Transcription</keyword>
<dbReference type="Pfam" id="PF00158">
    <property type="entry name" value="Sigma54_activat"/>
    <property type="match status" value="1"/>
</dbReference>
<feature type="domain" description="Sigma-54 factor interaction" evidence="10">
    <location>
        <begin position="152"/>
        <end position="377"/>
    </location>
</feature>
<dbReference type="InterPro" id="IPR035965">
    <property type="entry name" value="PAS-like_dom_sf"/>
</dbReference>
<dbReference type="InterPro" id="IPR058031">
    <property type="entry name" value="AAA_lid_NorR"/>
</dbReference>
<dbReference type="InterPro" id="IPR030828">
    <property type="entry name" value="HTH_TyrR"/>
</dbReference>
<keyword evidence="2" id="KW-0058">Aromatic hydrocarbons catabolism</keyword>
<dbReference type="InterPro" id="IPR027417">
    <property type="entry name" value="P-loop_NTPase"/>
</dbReference>
<dbReference type="InterPro" id="IPR003593">
    <property type="entry name" value="AAA+_ATPase"/>
</dbReference>
<dbReference type="Gene3D" id="3.30.450.20">
    <property type="entry name" value="PAS domain"/>
    <property type="match status" value="1"/>
</dbReference>
<keyword evidence="6" id="KW-0238">DNA-binding</keyword>
<dbReference type="SUPFAM" id="SSF52540">
    <property type="entry name" value="P-loop containing nucleoside triphosphate hydrolases"/>
    <property type="match status" value="1"/>
</dbReference>
<dbReference type="EMBL" id="SNYW01000006">
    <property type="protein sequence ID" value="TDQ84111.1"/>
    <property type="molecule type" value="Genomic_DNA"/>
</dbReference>
<evidence type="ECO:0000259" key="11">
    <source>
        <dbReference type="PROSITE" id="PS50112"/>
    </source>
</evidence>
<dbReference type="Pfam" id="PF00989">
    <property type="entry name" value="PAS"/>
    <property type="match status" value="1"/>
</dbReference>
<organism evidence="12 13">
    <name type="scientific">Dongia mobilis</name>
    <dbReference type="NCBI Taxonomy" id="578943"/>
    <lineage>
        <taxon>Bacteria</taxon>
        <taxon>Pseudomonadati</taxon>
        <taxon>Pseudomonadota</taxon>
        <taxon>Alphaproteobacteria</taxon>
        <taxon>Rhodospirillales</taxon>
        <taxon>Dongiaceae</taxon>
        <taxon>Dongia</taxon>
    </lineage>
</organism>
<dbReference type="SMART" id="SM00382">
    <property type="entry name" value="AAA"/>
    <property type="match status" value="1"/>
</dbReference>
<proteinExistence type="predicted"/>
<keyword evidence="7" id="KW-0010">Activator</keyword>
<dbReference type="InterPro" id="IPR009057">
    <property type="entry name" value="Homeodomain-like_sf"/>
</dbReference>
<keyword evidence="3" id="KW-0067">ATP-binding</keyword>
<evidence type="ECO:0000256" key="3">
    <source>
        <dbReference type="ARBA" id="ARBA00022840"/>
    </source>
</evidence>
<dbReference type="PANTHER" id="PTHR32071">
    <property type="entry name" value="TRANSCRIPTIONAL REGULATORY PROTEIN"/>
    <property type="match status" value="1"/>
</dbReference>
<dbReference type="InterPro" id="IPR000014">
    <property type="entry name" value="PAS"/>
</dbReference>
<dbReference type="SUPFAM" id="SSF55785">
    <property type="entry name" value="PYP-like sensor domain (PAS domain)"/>
    <property type="match status" value="1"/>
</dbReference>
<protein>
    <recommendedName>
        <fullName evidence="9">HTH-type transcriptional regulatory protein TyrR</fullName>
    </recommendedName>
</protein>
<dbReference type="PROSITE" id="PS00676">
    <property type="entry name" value="SIGMA54_INTERACT_2"/>
    <property type="match status" value="1"/>
</dbReference>
<keyword evidence="4" id="KW-0902">Two-component regulatory system</keyword>
<evidence type="ECO:0000256" key="7">
    <source>
        <dbReference type="ARBA" id="ARBA00023159"/>
    </source>
</evidence>
<keyword evidence="13" id="KW-1185">Reference proteome</keyword>
<evidence type="ECO:0000256" key="5">
    <source>
        <dbReference type="ARBA" id="ARBA00023015"/>
    </source>
</evidence>
<dbReference type="PROSITE" id="PS50045">
    <property type="entry name" value="SIGMA54_INTERACT_4"/>
    <property type="match status" value="1"/>
</dbReference>
<name>A0A4V3DF61_9PROT</name>
<keyword evidence="5" id="KW-0805">Transcription regulation</keyword>
<dbReference type="Pfam" id="PF18024">
    <property type="entry name" value="HTH_50"/>
    <property type="match status" value="1"/>
</dbReference>
<evidence type="ECO:0000256" key="1">
    <source>
        <dbReference type="ARBA" id="ARBA00022741"/>
    </source>
</evidence>